<organism evidence="1">
    <name type="scientific">Pseudomonas peradeniyensis</name>
    <dbReference type="NCBI Taxonomy" id="2745488"/>
    <lineage>
        <taxon>Bacteria</taxon>
        <taxon>Pseudomonadati</taxon>
        <taxon>Pseudomonadota</taxon>
        <taxon>Gammaproteobacteria</taxon>
        <taxon>Pseudomonadales</taxon>
        <taxon>Pseudomonadaceae</taxon>
        <taxon>Pseudomonas</taxon>
    </lineage>
</organism>
<reference evidence="1" key="1">
    <citation type="journal article" date="2020" name="Microorganisms">
        <title>Reliable Identification of Environmental Pseudomonas Isolates Using the rpoD Gene.</title>
        <authorList>
            <consortium name="The Broad Institute Genome Sequencing Platform"/>
            <person name="Girard L."/>
            <person name="Lood C."/>
            <person name="Rokni-Zadeh H."/>
            <person name="van Noort V."/>
            <person name="Lavigne R."/>
            <person name="De Mot R."/>
        </authorList>
    </citation>
    <scope>NUCLEOTIDE SEQUENCE</scope>
    <source>
        <strain evidence="1">BW13M1</strain>
    </source>
</reference>
<evidence type="ECO:0000313" key="1">
    <source>
        <dbReference type="EMBL" id="MBC3446185.1"/>
    </source>
</evidence>
<dbReference type="AlphaFoldDB" id="A0A923JZZ9"/>
<dbReference type="InterPro" id="IPR029470">
    <property type="entry name" value="PDDEXK_4"/>
</dbReference>
<accession>A0A923JZZ9</accession>
<sequence length="422" mass="48212">MDEALELFFRDPKLTELCDVLRTGEDILDVISLSENQHSDLLAWLLDPREGHGQGDMVIRDLLLGAQETAENAWPWLDGRSTTAKFFEDWPPSRIRTANFGSVFIARELGMSAADRVDLFVIDPVNNFVLLIENKSQATHTSEQLERYRSSWNNLVARTPHLKDYRNVFIALDREYDAEGFGRRPYQGFWLYLGYGWLKGAANRALLQFERGNEAARMVVSYCNRQTDWQSPAFTKALTIVTALQEEHGASIRHLLDMSAGRIERYWLESRCSAEIMFMLQNKSILSLLRETRGMAAVKEILVARVDAVQRDKIRVGRTNLWLCPSGAARFIADDCWPVFLEIKCVDAGRSKYSAALVFETEYIALATEIELRERLQRFDEKFSTHSHCGRRKVILDTELSIAELVAKVASVSEQLRDALHA</sequence>
<dbReference type="Pfam" id="PF14281">
    <property type="entry name" value="PDDEXK_4"/>
    <property type="match status" value="1"/>
</dbReference>
<comment type="caution">
    <text evidence="1">The sequence shown here is derived from an EMBL/GenBank/DDBJ whole genome shotgun (WGS) entry which is preliminary data.</text>
</comment>
<reference evidence="1" key="2">
    <citation type="submission" date="2020-07" db="EMBL/GenBank/DDBJ databases">
        <authorList>
            <person name="Lood C."/>
            <person name="Girard L."/>
        </authorList>
    </citation>
    <scope>NUCLEOTIDE SEQUENCE</scope>
    <source>
        <strain evidence="1">BW13M1</strain>
    </source>
</reference>
<proteinExistence type="predicted"/>
<name>A0A923JZZ9_9PSED</name>
<protein>
    <submittedName>
        <fullName evidence="1">PD-(D/E)XK nuclease family protein</fullName>
    </submittedName>
</protein>
<dbReference type="RefSeq" id="WP_186733074.1">
    <property type="nucleotide sequence ID" value="NZ_JABWRJ020000004.1"/>
</dbReference>
<dbReference type="EMBL" id="JABWRJ010000011">
    <property type="protein sequence ID" value="MBC3446185.1"/>
    <property type="molecule type" value="Genomic_DNA"/>
</dbReference>
<gene>
    <name evidence="1" type="ORF">HU751_10415</name>
</gene>